<dbReference type="OrthoDB" id="1495743at2"/>
<dbReference type="AlphaFoldDB" id="A0A5C8KAZ2"/>
<evidence type="ECO:0000313" key="2">
    <source>
        <dbReference type="Proteomes" id="UP000321926"/>
    </source>
</evidence>
<accession>A0A5C8KAZ2</accession>
<sequence length="84" mass="9547">MKKQTTYENLFGEVITVSNKKGNPLLKSFGKGPEGERCKNCKHIYRKQYAGTYYKCELRGNTNGPGTDHRVNWPACGKFEKGED</sequence>
<organism evidence="1 2">
    <name type="scientific">Pontibacter qinzhouensis</name>
    <dbReference type="NCBI Taxonomy" id="2603253"/>
    <lineage>
        <taxon>Bacteria</taxon>
        <taxon>Pseudomonadati</taxon>
        <taxon>Bacteroidota</taxon>
        <taxon>Cytophagia</taxon>
        <taxon>Cytophagales</taxon>
        <taxon>Hymenobacteraceae</taxon>
        <taxon>Pontibacter</taxon>
    </lineage>
</organism>
<name>A0A5C8KAZ2_9BACT</name>
<dbReference type="Proteomes" id="UP000321926">
    <property type="component" value="Unassembled WGS sequence"/>
</dbReference>
<reference evidence="1 2" key="1">
    <citation type="submission" date="2019-08" db="EMBL/GenBank/DDBJ databases">
        <authorList>
            <person name="Shi S."/>
        </authorList>
    </citation>
    <scope>NUCLEOTIDE SEQUENCE [LARGE SCALE GENOMIC DNA]</scope>
    <source>
        <strain evidence="1 2">GY10130</strain>
    </source>
</reference>
<dbReference type="RefSeq" id="WP_147919926.1">
    <property type="nucleotide sequence ID" value="NZ_VRTY01000003.1"/>
</dbReference>
<evidence type="ECO:0000313" key="1">
    <source>
        <dbReference type="EMBL" id="TXK52354.1"/>
    </source>
</evidence>
<keyword evidence="2" id="KW-1185">Reference proteome</keyword>
<protein>
    <submittedName>
        <fullName evidence="1">Uncharacterized protein</fullName>
    </submittedName>
</protein>
<gene>
    <name evidence="1" type="ORF">FVR03_01170</name>
</gene>
<dbReference type="EMBL" id="VRTY01000003">
    <property type="protein sequence ID" value="TXK52354.1"/>
    <property type="molecule type" value="Genomic_DNA"/>
</dbReference>
<comment type="caution">
    <text evidence="1">The sequence shown here is derived from an EMBL/GenBank/DDBJ whole genome shotgun (WGS) entry which is preliminary data.</text>
</comment>
<proteinExistence type="predicted"/>